<dbReference type="RefSeq" id="WP_013554073.1">
    <property type="nucleotide sequence ID" value="NC_014935.1"/>
</dbReference>
<dbReference type="PANTHER" id="PTHR43861">
    <property type="entry name" value="TRANS-ACONITATE 2-METHYLTRANSFERASE-RELATED"/>
    <property type="match status" value="1"/>
</dbReference>
<keyword evidence="1" id="KW-0808">Transferase</keyword>
<dbReference type="CDD" id="cd02440">
    <property type="entry name" value="AdoMet_MTases"/>
    <property type="match status" value="1"/>
</dbReference>
<dbReference type="STRING" id="749222.Nitsa_1128"/>
<reference evidence="2" key="2">
    <citation type="submission" date="2011-01" db="EMBL/GenBank/DDBJ databases">
        <title>The complete genome of Nitratifractor salsuginis DSM 16511.</title>
        <authorList>
            <consortium name="US DOE Joint Genome Institute (JGI-PGF)"/>
            <person name="Lucas S."/>
            <person name="Copeland A."/>
            <person name="Lapidus A."/>
            <person name="Bruce D."/>
            <person name="Goodwin L."/>
            <person name="Pitluck S."/>
            <person name="Kyrpides N."/>
            <person name="Mavromatis K."/>
            <person name="Ivanova N."/>
            <person name="Mikhailova N."/>
            <person name="Zeytun A."/>
            <person name="Detter J.C."/>
            <person name="Tapia R."/>
            <person name="Han C."/>
            <person name="Land M."/>
            <person name="Hauser L."/>
            <person name="Markowitz V."/>
            <person name="Cheng J.-F."/>
            <person name="Hugenholtz P."/>
            <person name="Woyke T."/>
            <person name="Wu D."/>
            <person name="Tindall B."/>
            <person name="Schuetze A."/>
            <person name="Brambilla E."/>
            <person name="Klenk H.-P."/>
            <person name="Eisen J.A."/>
        </authorList>
    </citation>
    <scope>NUCLEOTIDE SEQUENCE [LARGE SCALE GENOMIC DNA]</scope>
    <source>
        <strain evidence="2">DSM 16511 / JCM 12458 / E9I37-1</strain>
    </source>
</reference>
<dbReference type="GO" id="GO:0032259">
    <property type="term" value="P:methylation"/>
    <property type="evidence" value="ECO:0007669"/>
    <property type="project" value="UniProtKB-KW"/>
</dbReference>
<dbReference type="Pfam" id="PF13489">
    <property type="entry name" value="Methyltransf_23"/>
    <property type="match status" value="1"/>
</dbReference>
<name>E6WY08_NITSE</name>
<keyword evidence="2" id="KW-1185">Reference proteome</keyword>
<accession>E6WY08</accession>
<proteinExistence type="predicted"/>
<reference evidence="1 2" key="1">
    <citation type="journal article" date="2011" name="Stand. Genomic Sci.">
        <title>Complete genome sequence of Nitratifractor salsuginis type strain (E9I37-1).</title>
        <authorList>
            <person name="Anderson I."/>
            <person name="Sikorski J."/>
            <person name="Zeytun A."/>
            <person name="Nolan M."/>
            <person name="Lapidus A."/>
            <person name="Lucas S."/>
            <person name="Hammon N."/>
            <person name="Deshpande S."/>
            <person name="Cheng J.F."/>
            <person name="Tapia R."/>
            <person name="Han C."/>
            <person name="Goodwin L."/>
            <person name="Pitluck S."/>
            <person name="Liolios K."/>
            <person name="Pagani I."/>
            <person name="Ivanova N."/>
            <person name="Huntemann M."/>
            <person name="Mavromatis K."/>
            <person name="Ovchinikova G."/>
            <person name="Pati A."/>
            <person name="Chen A."/>
            <person name="Palaniappan K."/>
            <person name="Land M."/>
            <person name="Hauser L."/>
            <person name="Brambilla E.M."/>
            <person name="Ngatchou-Djao O.D."/>
            <person name="Rohde M."/>
            <person name="Tindall B.J."/>
            <person name="Goker M."/>
            <person name="Detter J.C."/>
            <person name="Woyke T."/>
            <person name="Bristow J."/>
            <person name="Eisen J.A."/>
            <person name="Markowitz V."/>
            <person name="Hugenholtz P."/>
            <person name="Klenk H.P."/>
            <person name="Kyrpides N.C."/>
        </authorList>
    </citation>
    <scope>NUCLEOTIDE SEQUENCE [LARGE SCALE GENOMIC DNA]</scope>
    <source>
        <strain evidence="2">DSM 16511 / JCM 12458 / E9I37-1</strain>
    </source>
</reference>
<dbReference type="Proteomes" id="UP000008633">
    <property type="component" value="Chromosome"/>
</dbReference>
<dbReference type="EMBL" id="CP002452">
    <property type="protein sequence ID" value="ADV46382.1"/>
    <property type="molecule type" value="Genomic_DNA"/>
</dbReference>
<dbReference type="Gene3D" id="3.40.50.150">
    <property type="entry name" value="Vaccinia Virus protein VP39"/>
    <property type="match status" value="1"/>
</dbReference>
<evidence type="ECO:0000313" key="2">
    <source>
        <dbReference type="Proteomes" id="UP000008633"/>
    </source>
</evidence>
<keyword evidence="1" id="KW-0489">Methyltransferase</keyword>
<sequence length="198" mass="21965">MSFDKRAENWDALDRRQALAETVARVIIQKIDLNPSMHLLDLGAGTGLLARRLAPYVGKVVAVDTSSGMLQKLSEVAPEIERVHSDILSYRPEEKFDGIVSSMTLHHIEDTQLLMRHLRSLLKEDGFIALADLAPEKGDFHDGGNEGVYHFGFDEATLSEAARKAGFGNVSYELVHTVNKGEGREYDIFLLTAWAGNK</sequence>
<dbReference type="SUPFAM" id="SSF53335">
    <property type="entry name" value="S-adenosyl-L-methionine-dependent methyltransferases"/>
    <property type="match status" value="1"/>
</dbReference>
<organism evidence="1 2">
    <name type="scientific">Nitratifractor salsuginis (strain DSM 16511 / JCM 12458 / E9I37-1)</name>
    <dbReference type="NCBI Taxonomy" id="749222"/>
    <lineage>
        <taxon>Bacteria</taxon>
        <taxon>Pseudomonadati</taxon>
        <taxon>Campylobacterota</taxon>
        <taxon>Epsilonproteobacteria</taxon>
        <taxon>Campylobacterales</taxon>
        <taxon>Sulfurovaceae</taxon>
        <taxon>Nitratifractor</taxon>
    </lineage>
</organism>
<dbReference type="KEGG" id="nsa:Nitsa_1128"/>
<dbReference type="InterPro" id="IPR029063">
    <property type="entry name" value="SAM-dependent_MTases_sf"/>
</dbReference>
<dbReference type="AlphaFoldDB" id="E6WY08"/>
<dbReference type="PANTHER" id="PTHR43861:SF1">
    <property type="entry name" value="TRANS-ACONITATE 2-METHYLTRANSFERASE"/>
    <property type="match status" value="1"/>
</dbReference>
<dbReference type="HOGENOM" id="CLU_037990_1_2_7"/>
<dbReference type="OrthoDB" id="9791837at2"/>
<protein>
    <submittedName>
        <fullName evidence="1">Methyltransferase type 12</fullName>
    </submittedName>
</protein>
<gene>
    <name evidence="1" type="ordered locus">Nitsa_1128</name>
</gene>
<evidence type="ECO:0000313" key="1">
    <source>
        <dbReference type="EMBL" id="ADV46382.1"/>
    </source>
</evidence>
<dbReference type="eggNOG" id="COG2226">
    <property type="taxonomic scope" value="Bacteria"/>
</dbReference>
<dbReference type="GO" id="GO:0008168">
    <property type="term" value="F:methyltransferase activity"/>
    <property type="evidence" value="ECO:0007669"/>
    <property type="project" value="UniProtKB-KW"/>
</dbReference>